<evidence type="ECO:0000259" key="2">
    <source>
        <dbReference type="PROSITE" id="PS50887"/>
    </source>
</evidence>
<evidence type="ECO:0000313" key="3">
    <source>
        <dbReference type="EMBL" id="VXD15760.1"/>
    </source>
</evidence>
<feature type="coiled-coil region" evidence="1">
    <location>
        <begin position="8"/>
        <end position="35"/>
    </location>
</feature>
<evidence type="ECO:0000256" key="1">
    <source>
        <dbReference type="SAM" id="Coils"/>
    </source>
</evidence>
<dbReference type="GO" id="GO:1902201">
    <property type="term" value="P:negative regulation of bacterial-type flagellum-dependent cell motility"/>
    <property type="evidence" value="ECO:0007669"/>
    <property type="project" value="TreeGrafter"/>
</dbReference>
<dbReference type="OrthoDB" id="453368at2"/>
<dbReference type="GO" id="GO:0005886">
    <property type="term" value="C:plasma membrane"/>
    <property type="evidence" value="ECO:0007669"/>
    <property type="project" value="TreeGrafter"/>
</dbReference>
<dbReference type="Gene3D" id="3.30.70.270">
    <property type="match status" value="1"/>
</dbReference>
<dbReference type="SMART" id="SM00267">
    <property type="entry name" value="GGDEF"/>
    <property type="match status" value="1"/>
</dbReference>
<dbReference type="GO" id="GO:0043709">
    <property type="term" value="P:cell adhesion involved in single-species biofilm formation"/>
    <property type="evidence" value="ECO:0007669"/>
    <property type="project" value="TreeGrafter"/>
</dbReference>
<dbReference type="InterPro" id="IPR000160">
    <property type="entry name" value="GGDEF_dom"/>
</dbReference>
<dbReference type="AlphaFoldDB" id="A0A7Z9BKI9"/>
<gene>
    <name evidence="3" type="ORF">PL8927_50190</name>
</gene>
<dbReference type="PANTHER" id="PTHR45138:SF9">
    <property type="entry name" value="DIGUANYLATE CYCLASE DGCM-RELATED"/>
    <property type="match status" value="1"/>
</dbReference>
<dbReference type="RefSeq" id="WP_083616699.1">
    <property type="nucleotide sequence ID" value="NZ_LR734824.1"/>
</dbReference>
<reference evidence="3" key="1">
    <citation type="submission" date="2019-10" db="EMBL/GenBank/DDBJ databases">
        <authorList>
            <consortium name="Genoscope - CEA"/>
            <person name="William W."/>
        </authorList>
    </citation>
    <scope>NUCLEOTIDE SEQUENCE [LARGE SCALE GENOMIC DNA]</scope>
    <source>
        <strain evidence="3">BBR_PRJEB10992</strain>
    </source>
</reference>
<evidence type="ECO:0000313" key="4">
    <source>
        <dbReference type="Proteomes" id="UP000184550"/>
    </source>
</evidence>
<dbReference type="FunFam" id="3.30.70.270:FF:000001">
    <property type="entry name" value="Diguanylate cyclase domain protein"/>
    <property type="match status" value="1"/>
</dbReference>
<keyword evidence="4" id="KW-1185">Reference proteome</keyword>
<protein>
    <submittedName>
        <fullName evidence="3">Diguanylate cyclase</fullName>
    </submittedName>
</protein>
<dbReference type="GO" id="GO:0052621">
    <property type="term" value="F:diguanylate cyclase activity"/>
    <property type="evidence" value="ECO:0007669"/>
    <property type="project" value="TreeGrafter"/>
</dbReference>
<dbReference type="CDD" id="cd01949">
    <property type="entry name" value="GGDEF"/>
    <property type="match status" value="1"/>
</dbReference>
<dbReference type="PROSITE" id="PS50887">
    <property type="entry name" value="GGDEF"/>
    <property type="match status" value="1"/>
</dbReference>
<accession>A0A7Z9BKI9</accession>
<dbReference type="EMBL" id="CZCU02000124">
    <property type="protein sequence ID" value="VXD15760.1"/>
    <property type="molecule type" value="Genomic_DNA"/>
</dbReference>
<dbReference type="InterPro" id="IPR029787">
    <property type="entry name" value="Nucleotide_cyclase"/>
</dbReference>
<dbReference type="SUPFAM" id="SSF55073">
    <property type="entry name" value="Nucleotide cyclase"/>
    <property type="match status" value="1"/>
</dbReference>
<name>A0A7Z9BKI9_9CYAN</name>
<dbReference type="NCBIfam" id="TIGR00254">
    <property type="entry name" value="GGDEF"/>
    <property type="match status" value="1"/>
</dbReference>
<feature type="domain" description="GGDEF" evidence="2">
    <location>
        <begin position="144"/>
        <end position="278"/>
    </location>
</feature>
<organism evidence="3 4">
    <name type="scientific">Planktothrix serta PCC 8927</name>
    <dbReference type="NCBI Taxonomy" id="671068"/>
    <lineage>
        <taxon>Bacteria</taxon>
        <taxon>Bacillati</taxon>
        <taxon>Cyanobacteriota</taxon>
        <taxon>Cyanophyceae</taxon>
        <taxon>Oscillatoriophycideae</taxon>
        <taxon>Oscillatoriales</taxon>
        <taxon>Microcoleaceae</taxon>
        <taxon>Planktothrix</taxon>
    </lineage>
</organism>
<dbReference type="PANTHER" id="PTHR45138">
    <property type="entry name" value="REGULATORY COMPONENTS OF SENSORY TRANSDUCTION SYSTEM"/>
    <property type="match status" value="1"/>
</dbReference>
<dbReference type="Proteomes" id="UP000184550">
    <property type="component" value="Unassembled WGS sequence"/>
</dbReference>
<comment type="caution">
    <text evidence="3">The sequence shown here is derived from an EMBL/GenBank/DDBJ whole genome shotgun (WGS) entry which is preliminary data.</text>
</comment>
<dbReference type="Pfam" id="PF00990">
    <property type="entry name" value="GGDEF"/>
    <property type="match status" value="1"/>
</dbReference>
<sequence length="284" mass="32619">MENDHLSQQQLLDYINQLRQNIEMLRQEKADLEILLEITTAHGDLVEAELQKSHEKLQAEIQERYLAQLKLQASQEHLQSLVSILRQEKNDLELILETTIEHSNIVEESLHYDSIHDGLTGLFNRRYLDTVFPQVLHSAQKTQESLSILIADIDYFKRFNDKFGHKAGDIVLKLVSQSVQDVLRSSDMAYRYGGEELVFLLPNTNIKMAQTIAEEIRLKIKNLEQEYSYHFLEGITLSIGVSNFPEHGNSCDNLLQLADAALYQAKEQGRDRVVIIDPKSASLF</sequence>
<proteinExistence type="predicted"/>
<keyword evidence="1" id="KW-0175">Coiled coil</keyword>
<dbReference type="InterPro" id="IPR043128">
    <property type="entry name" value="Rev_trsase/Diguanyl_cyclase"/>
</dbReference>
<dbReference type="InterPro" id="IPR050469">
    <property type="entry name" value="Diguanylate_Cyclase"/>
</dbReference>